<dbReference type="PROSITE" id="PS50113">
    <property type="entry name" value="PAC"/>
    <property type="match status" value="3"/>
</dbReference>
<feature type="domain" description="Histidine kinase" evidence="7">
    <location>
        <begin position="597"/>
        <end position="810"/>
    </location>
</feature>
<dbReference type="Pfam" id="PF00512">
    <property type="entry name" value="HisKA"/>
    <property type="match status" value="1"/>
</dbReference>
<dbReference type="InterPro" id="IPR036890">
    <property type="entry name" value="HATPase_C_sf"/>
</dbReference>
<dbReference type="InterPro" id="IPR000014">
    <property type="entry name" value="PAS"/>
</dbReference>
<dbReference type="Pfam" id="PF08447">
    <property type="entry name" value="PAS_3"/>
    <property type="match status" value="1"/>
</dbReference>
<organism evidence="10 11">
    <name type="scientific">Pedobacter aquae</name>
    <dbReference type="NCBI Taxonomy" id="2605747"/>
    <lineage>
        <taxon>Bacteria</taxon>
        <taxon>Pseudomonadati</taxon>
        <taxon>Bacteroidota</taxon>
        <taxon>Sphingobacteriia</taxon>
        <taxon>Sphingobacteriales</taxon>
        <taxon>Sphingobacteriaceae</taxon>
        <taxon>Pedobacter</taxon>
    </lineage>
</organism>
<evidence type="ECO:0000256" key="3">
    <source>
        <dbReference type="ARBA" id="ARBA00022553"/>
    </source>
</evidence>
<evidence type="ECO:0000313" key="11">
    <source>
        <dbReference type="Proteomes" id="UP000323653"/>
    </source>
</evidence>
<comment type="catalytic activity">
    <reaction evidence="1">
        <text>ATP + protein L-histidine = ADP + protein N-phospho-L-histidine.</text>
        <dbReference type="EC" id="2.7.13.3"/>
    </reaction>
</comment>
<dbReference type="FunFam" id="3.30.565.10:FF:000006">
    <property type="entry name" value="Sensor histidine kinase WalK"/>
    <property type="match status" value="1"/>
</dbReference>
<dbReference type="CDD" id="cd00082">
    <property type="entry name" value="HisKA"/>
    <property type="match status" value="1"/>
</dbReference>
<evidence type="ECO:0000256" key="2">
    <source>
        <dbReference type="ARBA" id="ARBA00012438"/>
    </source>
</evidence>
<dbReference type="InterPro" id="IPR013655">
    <property type="entry name" value="PAS_fold_3"/>
</dbReference>
<dbReference type="PROSITE" id="PS50109">
    <property type="entry name" value="HIS_KIN"/>
    <property type="match status" value="1"/>
</dbReference>
<dbReference type="SMART" id="SM00091">
    <property type="entry name" value="PAS"/>
    <property type="match status" value="4"/>
</dbReference>
<dbReference type="GO" id="GO:0000155">
    <property type="term" value="F:phosphorelay sensor kinase activity"/>
    <property type="evidence" value="ECO:0007669"/>
    <property type="project" value="InterPro"/>
</dbReference>
<evidence type="ECO:0000256" key="4">
    <source>
        <dbReference type="ARBA" id="ARBA00022679"/>
    </source>
</evidence>
<gene>
    <name evidence="10" type="ORF">FYC62_08335</name>
</gene>
<evidence type="ECO:0000256" key="6">
    <source>
        <dbReference type="SAM" id="Phobius"/>
    </source>
</evidence>
<dbReference type="SMART" id="SM00086">
    <property type="entry name" value="PAC"/>
    <property type="match status" value="4"/>
</dbReference>
<dbReference type="Gene3D" id="3.30.565.10">
    <property type="entry name" value="Histidine kinase-like ATPase, C-terminal domain"/>
    <property type="match status" value="1"/>
</dbReference>
<dbReference type="SUPFAM" id="SSF55874">
    <property type="entry name" value="ATPase domain of HSP90 chaperone/DNA topoisomerase II/histidine kinase"/>
    <property type="match status" value="1"/>
</dbReference>
<dbReference type="RefSeq" id="WP_149074619.1">
    <property type="nucleotide sequence ID" value="NZ_CP043329.1"/>
</dbReference>
<keyword evidence="11" id="KW-1185">Reference proteome</keyword>
<dbReference type="AlphaFoldDB" id="A0A5C0VL04"/>
<name>A0A5C0VL04_9SPHI</name>
<dbReference type="FunFam" id="3.30.450.20:FF:000099">
    <property type="entry name" value="Sensory box sensor histidine kinase"/>
    <property type="match status" value="1"/>
</dbReference>
<dbReference type="InterPro" id="IPR052162">
    <property type="entry name" value="Sensor_kinase/Photoreceptor"/>
</dbReference>
<keyword evidence="5" id="KW-0418">Kinase</keyword>
<dbReference type="SMART" id="SM00387">
    <property type="entry name" value="HATPase_c"/>
    <property type="match status" value="1"/>
</dbReference>
<evidence type="ECO:0000259" key="9">
    <source>
        <dbReference type="PROSITE" id="PS50113"/>
    </source>
</evidence>
<dbReference type="Proteomes" id="UP000323653">
    <property type="component" value="Chromosome"/>
</dbReference>
<dbReference type="PANTHER" id="PTHR43304">
    <property type="entry name" value="PHYTOCHROME-LIKE PROTEIN CPH1"/>
    <property type="match status" value="1"/>
</dbReference>
<keyword evidence="6" id="KW-1133">Transmembrane helix</keyword>
<dbReference type="CDD" id="cd00130">
    <property type="entry name" value="PAS"/>
    <property type="match status" value="3"/>
</dbReference>
<dbReference type="Pfam" id="PF02518">
    <property type="entry name" value="HATPase_c"/>
    <property type="match status" value="1"/>
</dbReference>
<dbReference type="InterPro" id="IPR035965">
    <property type="entry name" value="PAS-like_dom_sf"/>
</dbReference>
<dbReference type="SUPFAM" id="SSF47384">
    <property type="entry name" value="Homodimeric domain of signal transducing histidine kinase"/>
    <property type="match status" value="1"/>
</dbReference>
<reference evidence="10 11" key="1">
    <citation type="submission" date="2019-08" db="EMBL/GenBank/DDBJ databases">
        <title>Pedobacter sp. nov., isolated from Han river, South Korea.</title>
        <authorList>
            <person name="Lee D.-H."/>
            <person name="Kim Y.-S."/>
            <person name="Hwang E.-M."/>
            <person name="Le Tran T.C."/>
            <person name="Cha C.-J."/>
        </authorList>
    </citation>
    <scope>NUCLEOTIDE SEQUENCE [LARGE SCALE GENOMIC DNA]</scope>
    <source>
        <strain evidence="10 11">CJ43</strain>
    </source>
</reference>
<feature type="domain" description="PAC" evidence="9">
    <location>
        <begin position="409"/>
        <end position="461"/>
    </location>
</feature>
<dbReference type="KEGG" id="pej:FYC62_08335"/>
<dbReference type="EC" id="2.7.13.3" evidence="2"/>
<feature type="domain" description="PAS" evidence="8">
    <location>
        <begin position="74"/>
        <end position="146"/>
    </location>
</feature>
<dbReference type="EMBL" id="CP043329">
    <property type="protein sequence ID" value="QEK51664.1"/>
    <property type="molecule type" value="Genomic_DNA"/>
</dbReference>
<feature type="transmembrane region" description="Helical" evidence="6">
    <location>
        <begin position="36"/>
        <end position="56"/>
    </location>
</feature>
<dbReference type="PROSITE" id="PS50112">
    <property type="entry name" value="PAS"/>
    <property type="match status" value="2"/>
</dbReference>
<dbReference type="Pfam" id="PF13426">
    <property type="entry name" value="PAS_9"/>
    <property type="match status" value="1"/>
</dbReference>
<feature type="transmembrane region" description="Helical" evidence="6">
    <location>
        <begin position="12"/>
        <end position="30"/>
    </location>
</feature>
<feature type="domain" description="PAC" evidence="9">
    <location>
        <begin position="535"/>
        <end position="586"/>
    </location>
</feature>
<evidence type="ECO:0000256" key="5">
    <source>
        <dbReference type="ARBA" id="ARBA00022777"/>
    </source>
</evidence>
<proteinExistence type="predicted"/>
<dbReference type="InterPro" id="IPR001610">
    <property type="entry name" value="PAC"/>
</dbReference>
<dbReference type="InterPro" id="IPR013656">
    <property type="entry name" value="PAS_4"/>
</dbReference>
<keyword evidence="3" id="KW-0597">Phosphoprotein</keyword>
<dbReference type="SMART" id="SM00388">
    <property type="entry name" value="HisKA"/>
    <property type="match status" value="1"/>
</dbReference>
<evidence type="ECO:0000256" key="1">
    <source>
        <dbReference type="ARBA" id="ARBA00000085"/>
    </source>
</evidence>
<keyword evidence="6" id="KW-0812">Transmembrane</keyword>
<evidence type="ECO:0000259" key="7">
    <source>
        <dbReference type="PROSITE" id="PS50109"/>
    </source>
</evidence>
<accession>A0A5C0VL04</accession>
<dbReference type="InterPro" id="IPR003661">
    <property type="entry name" value="HisK_dim/P_dom"/>
</dbReference>
<protein>
    <recommendedName>
        <fullName evidence="2">histidine kinase</fullName>
        <ecNumber evidence="2">2.7.13.3</ecNumber>
    </recommendedName>
</protein>
<dbReference type="Pfam" id="PF08448">
    <property type="entry name" value="PAS_4"/>
    <property type="match status" value="2"/>
</dbReference>
<keyword evidence="6" id="KW-0472">Membrane</keyword>
<evidence type="ECO:0000313" key="10">
    <source>
        <dbReference type="EMBL" id="QEK51664.1"/>
    </source>
</evidence>
<dbReference type="InterPro" id="IPR004358">
    <property type="entry name" value="Sig_transdc_His_kin-like_C"/>
</dbReference>
<feature type="domain" description="PAC" evidence="9">
    <location>
        <begin position="282"/>
        <end position="336"/>
    </location>
</feature>
<feature type="domain" description="PAS" evidence="8">
    <location>
        <begin position="462"/>
        <end position="532"/>
    </location>
</feature>
<keyword evidence="4" id="KW-0808">Transferase</keyword>
<dbReference type="InterPro" id="IPR000700">
    <property type="entry name" value="PAS-assoc_C"/>
</dbReference>
<dbReference type="InterPro" id="IPR036097">
    <property type="entry name" value="HisK_dim/P_sf"/>
</dbReference>
<dbReference type="PRINTS" id="PR00344">
    <property type="entry name" value="BCTRLSENSOR"/>
</dbReference>
<dbReference type="InterPro" id="IPR003594">
    <property type="entry name" value="HATPase_dom"/>
</dbReference>
<sequence>MNEKKVYHALEIASIALLFIISITVILFFIENIDLITFKIIIAILLTAAILFFLLLRKNISITIQNAKYKFKNAEQKFGRIYDANVLGILISDFNGLIVDANDAFLDIIGYTREELEQGFIRWDQLTPPEFKEESLQALQQLKAKGECVPFEKQYYHKDGSKVWVLLGSARLLNDKRGDAITYVIDISAKKEVDAKTKQFNTIIKRQQEEFKSVFMNAPAYISIRRGPELRYTFVNKAITDFTHRDDYIGKTPEELFPDLVSEEDKEISEKVYRSGIAAKGKRHKARYKNEAGEMVNIYLDYLITPVYDYEGKVDGIATFGFDVTDLVLANQEMEISKDRFASMADTMPEKVWMTSANGRDIIYVNKLWLAYVGKSSSNGWSWFDTVHPEDKAIVQILWSQAMKYDQNFTIEARLQNAKGEYRWHLIKGVPLKNKENEVLVWVGSNSDIHDQKQQLKQLKDSEEYFKTLADETPFMVWKSDAMGNFVYVNKQWTAFTGLGITESLGSGFRTAIPPGDDEERKAAWANAIATKTSYQNKFQLRRADGALRWVYAQANPYDIDGDFAGFIGSIIDITEQELVQQAEKELSAKKDEFLSIASHELKTPLTSVKAFIQLIEKSLNEDDKAYQFVLKASKNLKRLEILIADLLDVSKINAGKLTYHIKEFDFHQMLEESIASIQNISPTHQINLLESARVNINGDKFRIEQVIYNFLSNAIKYSPNAKEVNVSTKVQGNQLIVAVQDYGIGISDANILHISDRYFRVDKTAMIFQGLGLGLFISKEIINRHDGDFWIESEIGNGSTFYFSLPLQTQHP</sequence>
<dbReference type="PANTHER" id="PTHR43304:SF1">
    <property type="entry name" value="PAC DOMAIN-CONTAINING PROTEIN"/>
    <property type="match status" value="1"/>
</dbReference>
<evidence type="ECO:0000259" key="8">
    <source>
        <dbReference type="PROSITE" id="PS50112"/>
    </source>
</evidence>
<dbReference type="Gene3D" id="1.10.287.130">
    <property type="match status" value="1"/>
</dbReference>
<dbReference type="Gene3D" id="3.30.450.20">
    <property type="entry name" value="PAS domain"/>
    <property type="match status" value="4"/>
</dbReference>
<dbReference type="SUPFAM" id="SSF55785">
    <property type="entry name" value="PYP-like sensor domain (PAS domain)"/>
    <property type="match status" value="4"/>
</dbReference>
<dbReference type="InterPro" id="IPR005467">
    <property type="entry name" value="His_kinase_dom"/>
</dbReference>
<dbReference type="NCBIfam" id="TIGR00229">
    <property type="entry name" value="sensory_box"/>
    <property type="match status" value="3"/>
</dbReference>